<proteinExistence type="predicted"/>
<dbReference type="SMART" id="SM00871">
    <property type="entry name" value="AraC_E_bind"/>
    <property type="match status" value="1"/>
</dbReference>
<dbReference type="InterPro" id="IPR029442">
    <property type="entry name" value="GyrI-like"/>
</dbReference>
<gene>
    <name evidence="2" type="ORF">UO65_6528</name>
</gene>
<dbReference type="AlphaFoldDB" id="W7ICG0"/>
<comment type="caution">
    <text evidence="2">The sequence shown here is derived from an EMBL/GenBank/DDBJ whole genome shotgun (WGS) entry which is preliminary data.</text>
</comment>
<evidence type="ECO:0000313" key="3">
    <source>
        <dbReference type="Proteomes" id="UP000019277"/>
    </source>
</evidence>
<dbReference type="Pfam" id="PF06445">
    <property type="entry name" value="GyrI-like"/>
    <property type="match status" value="1"/>
</dbReference>
<reference evidence="2 3" key="1">
    <citation type="journal article" date="2014" name="Genome Announc.">
        <title>Draft Genome Sequence of the Antitrypanosomally Active Sponge-Associated Bacterium Actinokineospora sp. Strain EG49.</title>
        <authorList>
            <person name="Harjes J."/>
            <person name="Ryu T."/>
            <person name="Abdelmohsen U.R."/>
            <person name="Moitinho-Silva L."/>
            <person name="Horn H."/>
            <person name="Ravasi T."/>
            <person name="Hentschel U."/>
        </authorList>
    </citation>
    <scope>NUCLEOTIDE SEQUENCE [LARGE SCALE GENOMIC DNA]</scope>
    <source>
        <strain evidence="2 3">EG49</strain>
    </source>
</reference>
<feature type="domain" description="AraC effector-binding" evidence="1">
    <location>
        <begin position="3"/>
        <end position="159"/>
    </location>
</feature>
<dbReference type="Proteomes" id="UP000019277">
    <property type="component" value="Unassembled WGS sequence"/>
</dbReference>
<dbReference type="SUPFAM" id="SSF55136">
    <property type="entry name" value="Probable bacterial effector-binding domain"/>
    <property type="match status" value="1"/>
</dbReference>
<dbReference type="OrthoDB" id="64208at2"/>
<dbReference type="EMBL" id="AYXG01000251">
    <property type="protein sequence ID" value="EWC58203.1"/>
    <property type="molecule type" value="Genomic_DNA"/>
</dbReference>
<dbReference type="eggNOG" id="COG4978">
    <property type="taxonomic scope" value="Bacteria"/>
</dbReference>
<name>W7ICG0_9PSEU</name>
<dbReference type="InterPro" id="IPR010499">
    <property type="entry name" value="AraC_E-bd"/>
</dbReference>
<protein>
    <submittedName>
        <fullName evidence="2">Transcription activator, effector binding</fullName>
    </submittedName>
</protein>
<dbReference type="InterPro" id="IPR011256">
    <property type="entry name" value="Reg_factor_effector_dom_sf"/>
</dbReference>
<accession>W7ICG0</accession>
<evidence type="ECO:0000259" key="1">
    <source>
        <dbReference type="SMART" id="SM00871"/>
    </source>
</evidence>
<organism evidence="2 3">
    <name type="scientific">Actinokineospora spheciospongiae</name>
    <dbReference type="NCBI Taxonomy" id="909613"/>
    <lineage>
        <taxon>Bacteria</taxon>
        <taxon>Bacillati</taxon>
        <taxon>Actinomycetota</taxon>
        <taxon>Actinomycetes</taxon>
        <taxon>Pseudonocardiales</taxon>
        <taxon>Pseudonocardiaceae</taxon>
        <taxon>Actinokineospora</taxon>
    </lineage>
</organism>
<dbReference type="STRING" id="909613.UO65_6528"/>
<sequence>MTTEPHVESRTEQPYASIRTTAPLSEWGRVNALVPEVLEWLTARGTTPVGAPFYRYHAVDPAGLIDVEVGWPVQDPVEGDGRVAAGARPAGDYAVLVHLGHPDRIRETFAALDGWSTRTGTGFAVRDGVWAGRFETYLTHPDEVSDLGEWRTEVAYLLSTE</sequence>
<keyword evidence="3" id="KW-1185">Reference proteome</keyword>
<evidence type="ECO:0000313" key="2">
    <source>
        <dbReference type="EMBL" id="EWC58203.1"/>
    </source>
</evidence>
<dbReference type="Gene3D" id="3.20.80.10">
    <property type="entry name" value="Regulatory factor, effector binding domain"/>
    <property type="match status" value="1"/>
</dbReference>